<evidence type="ECO:0000313" key="9">
    <source>
        <dbReference type="Proteomes" id="UP000019763"/>
    </source>
</evidence>
<dbReference type="VEuPathDB" id="CryptoDB:GNI_138330"/>
<dbReference type="EMBL" id="AFNH02001023">
    <property type="protein sequence ID" value="EZG45465.1"/>
    <property type="molecule type" value="Genomic_DNA"/>
</dbReference>
<dbReference type="GO" id="GO:0030117">
    <property type="term" value="C:membrane coat"/>
    <property type="evidence" value="ECO:0007669"/>
    <property type="project" value="InterPro"/>
</dbReference>
<accession>A0A023B0M3</accession>
<dbReference type="RefSeq" id="XP_011132483.1">
    <property type="nucleotide sequence ID" value="XM_011134181.1"/>
</dbReference>
<dbReference type="InterPro" id="IPR000804">
    <property type="entry name" value="Clathrin_sm-chain_CS"/>
</dbReference>
<protein>
    <recommendedName>
        <fullName evidence="6">AP complex subunit sigma</fullName>
    </recommendedName>
</protein>
<dbReference type="GO" id="GO:0016192">
    <property type="term" value="P:vesicle-mediated transport"/>
    <property type="evidence" value="ECO:0007669"/>
    <property type="project" value="InterPro"/>
</dbReference>
<dbReference type="PANTHER" id="PTHR11753">
    <property type="entry name" value="ADAPTOR COMPLEXES SMALL SUBUNIT FAMILY"/>
    <property type="match status" value="1"/>
</dbReference>
<evidence type="ECO:0000256" key="4">
    <source>
        <dbReference type="ARBA" id="ARBA00022927"/>
    </source>
</evidence>
<keyword evidence="9" id="KW-1185">Reference proteome</keyword>
<keyword evidence="5 6" id="KW-0472">Membrane</keyword>
<dbReference type="GeneID" id="22914908"/>
<comment type="subcellular location">
    <subcellularLocation>
        <location evidence="1">Endomembrane system</location>
    </subcellularLocation>
</comment>
<dbReference type="InterPro" id="IPR016635">
    <property type="entry name" value="AP_complex_ssu"/>
</dbReference>
<dbReference type="Pfam" id="PF01217">
    <property type="entry name" value="Clat_adaptor_s"/>
    <property type="match status" value="1"/>
</dbReference>
<name>A0A023B0M3_GRENI</name>
<comment type="similarity">
    <text evidence="2 6">Belongs to the adaptor complexes small subunit family.</text>
</comment>
<proteinExistence type="inferred from homology"/>
<dbReference type="InterPro" id="IPR011012">
    <property type="entry name" value="Longin-like_dom_sf"/>
</dbReference>
<dbReference type="PIRSF" id="PIRSF015588">
    <property type="entry name" value="AP_complex_sigma"/>
    <property type="match status" value="1"/>
</dbReference>
<organism evidence="8 9">
    <name type="scientific">Gregarina niphandrodes</name>
    <name type="common">Septate eugregarine</name>
    <dbReference type="NCBI Taxonomy" id="110365"/>
    <lineage>
        <taxon>Eukaryota</taxon>
        <taxon>Sar</taxon>
        <taxon>Alveolata</taxon>
        <taxon>Apicomplexa</taxon>
        <taxon>Conoidasida</taxon>
        <taxon>Gregarinasina</taxon>
        <taxon>Eugregarinorida</taxon>
        <taxon>Gregarinidae</taxon>
        <taxon>Gregarina</taxon>
    </lineage>
</organism>
<dbReference type="InterPro" id="IPR022775">
    <property type="entry name" value="AP_mu_sigma_su"/>
</dbReference>
<sequence>MIRFVLLVNKLGQTRLSHYYDQDIPECEDPRTKVAFESELVRVCLSRTDEECNFILLDNNLRVIYRRYASLYFIFGVDQNEVNELSILEFIHCLVETFDRYFENVCELDIMFNLEKAHYILDEMISGGNICDASKSAVLKGVDVNI</sequence>
<dbReference type="GO" id="GO:0012505">
    <property type="term" value="C:endomembrane system"/>
    <property type="evidence" value="ECO:0007669"/>
    <property type="project" value="UniProtKB-SubCell"/>
</dbReference>
<dbReference type="SUPFAM" id="SSF64356">
    <property type="entry name" value="SNARE-like"/>
    <property type="match status" value="1"/>
</dbReference>
<dbReference type="OMA" id="GHVVETN"/>
<feature type="domain" description="AP complex mu/sigma subunit" evidence="7">
    <location>
        <begin position="1"/>
        <end position="144"/>
    </location>
</feature>
<dbReference type="OrthoDB" id="371463at2759"/>
<evidence type="ECO:0000256" key="6">
    <source>
        <dbReference type="PIRNR" id="PIRNR015588"/>
    </source>
</evidence>
<comment type="caution">
    <text evidence="8">The sequence shown here is derived from an EMBL/GenBank/DDBJ whole genome shotgun (WGS) entry which is preliminary data.</text>
</comment>
<dbReference type="FunFam" id="3.30.450.60:FF:000010">
    <property type="entry name" value="AP complex subunit sigma"/>
    <property type="match status" value="1"/>
</dbReference>
<evidence type="ECO:0000259" key="7">
    <source>
        <dbReference type="Pfam" id="PF01217"/>
    </source>
</evidence>
<dbReference type="GO" id="GO:0006886">
    <property type="term" value="P:intracellular protein transport"/>
    <property type="evidence" value="ECO:0007669"/>
    <property type="project" value="UniProtKB-UniRule"/>
</dbReference>
<keyword evidence="4 6" id="KW-0653">Protein transport</keyword>
<gene>
    <name evidence="8" type="ORF">GNI_138330</name>
</gene>
<dbReference type="Gene3D" id="3.30.450.60">
    <property type="match status" value="1"/>
</dbReference>
<evidence type="ECO:0000313" key="8">
    <source>
        <dbReference type="EMBL" id="EZG45465.1"/>
    </source>
</evidence>
<evidence type="ECO:0000256" key="1">
    <source>
        <dbReference type="ARBA" id="ARBA00004308"/>
    </source>
</evidence>
<dbReference type="eggNOG" id="KOG0934">
    <property type="taxonomic scope" value="Eukaryota"/>
</dbReference>
<dbReference type="AlphaFoldDB" id="A0A023B0M3"/>
<dbReference type="Proteomes" id="UP000019763">
    <property type="component" value="Unassembled WGS sequence"/>
</dbReference>
<reference evidence="8" key="1">
    <citation type="submission" date="2013-12" db="EMBL/GenBank/DDBJ databases">
        <authorList>
            <person name="Omoto C.K."/>
            <person name="Sibley D."/>
            <person name="Venepally P."/>
            <person name="Hadjithomas M."/>
            <person name="Karamycheva S."/>
            <person name="Brunk B."/>
            <person name="Roos D."/>
            <person name="Caler E."/>
            <person name="Lorenzi H."/>
        </authorList>
    </citation>
    <scope>NUCLEOTIDE SEQUENCE</scope>
</reference>
<evidence type="ECO:0000256" key="5">
    <source>
        <dbReference type="ARBA" id="ARBA00023136"/>
    </source>
</evidence>
<dbReference type="PROSITE" id="PS00989">
    <property type="entry name" value="CLAT_ADAPTOR_S"/>
    <property type="match status" value="1"/>
</dbReference>
<keyword evidence="3 6" id="KW-0813">Transport</keyword>
<evidence type="ECO:0000256" key="2">
    <source>
        <dbReference type="ARBA" id="ARBA00006972"/>
    </source>
</evidence>
<evidence type="ECO:0000256" key="3">
    <source>
        <dbReference type="ARBA" id="ARBA00022448"/>
    </source>
</evidence>